<dbReference type="Proteomes" id="UP001499924">
    <property type="component" value="Unassembled WGS sequence"/>
</dbReference>
<protein>
    <recommendedName>
        <fullName evidence="4">Integral membrane protein</fullName>
    </recommendedName>
</protein>
<keyword evidence="1" id="KW-1133">Transmembrane helix</keyword>
<organism evidence="2 3">
    <name type="scientific">Blastococcus jejuensis</name>
    <dbReference type="NCBI Taxonomy" id="351224"/>
    <lineage>
        <taxon>Bacteria</taxon>
        <taxon>Bacillati</taxon>
        <taxon>Actinomycetota</taxon>
        <taxon>Actinomycetes</taxon>
        <taxon>Geodermatophilales</taxon>
        <taxon>Geodermatophilaceae</taxon>
        <taxon>Blastococcus</taxon>
    </lineage>
</organism>
<reference evidence="3" key="1">
    <citation type="journal article" date="2019" name="Int. J. Syst. Evol. Microbiol.">
        <title>The Global Catalogue of Microorganisms (GCM) 10K type strain sequencing project: providing services to taxonomists for standard genome sequencing and annotation.</title>
        <authorList>
            <consortium name="The Broad Institute Genomics Platform"/>
            <consortium name="The Broad Institute Genome Sequencing Center for Infectious Disease"/>
            <person name="Wu L."/>
            <person name="Ma J."/>
        </authorList>
    </citation>
    <scope>NUCLEOTIDE SEQUENCE [LARGE SCALE GENOMIC DNA]</scope>
    <source>
        <strain evidence="3">JCM 15614</strain>
    </source>
</reference>
<sequence>MPSASGERPGLPRGGRAVVVPEAGSGRPPAAWVQAVLTAHLVLVGLAAAVGTVLATAGVDSSGRDEAGRLTGPPAVVPVVSWAVAVLVVVVVIRWVGPRHPERLAYWALGTACWAVVPVAWLTVATAASAPETAAWYLMFFALSPYGLVFLVPALVIGAVWTAVLARMNS</sequence>
<feature type="transmembrane region" description="Helical" evidence="1">
    <location>
        <begin position="35"/>
        <end position="59"/>
    </location>
</feature>
<accession>A0ABP6PHH8</accession>
<evidence type="ECO:0000313" key="3">
    <source>
        <dbReference type="Proteomes" id="UP001499924"/>
    </source>
</evidence>
<dbReference type="EMBL" id="BAAAVV010000010">
    <property type="protein sequence ID" value="GAA3178908.1"/>
    <property type="molecule type" value="Genomic_DNA"/>
</dbReference>
<dbReference type="RefSeq" id="WP_344690417.1">
    <property type="nucleotide sequence ID" value="NZ_BAAAVV010000010.1"/>
</dbReference>
<feature type="transmembrane region" description="Helical" evidence="1">
    <location>
        <begin position="79"/>
        <end position="97"/>
    </location>
</feature>
<name>A0ABP6PHH8_9ACTN</name>
<proteinExistence type="predicted"/>
<keyword evidence="1" id="KW-0812">Transmembrane</keyword>
<feature type="transmembrane region" description="Helical" evidence="1">
    <location>
        <begin position="136"/>
        <end position="166"/>
    </location>
</feature>
<comment type="caution">
    <text evidence="2">The sequence shown here is derived from an EMBL/GenBank/DDBJ whole genome shotgun (WGS) entry which is preliminary data.</text>
</comment>
<evidence type="ECO:0000256" key="1">
    <source>
        <dbReference type="SAM" id="Phobius"/>
    </source>
</evidence>
<gene>
    <name evidence="2" type="ORF">GCM10010531_36140</name>
</gene>
<feature type="transmembrane region" description="Helical" evidence="1">
    <location>
        <begin position="104"/>
        <end position="124"/>
    </location>
</feature>
<evidence type="ECO:0008006" key="4">
    <source>
        <dbReference type="Google" id="ProtNLM"/>
    </source>
</evidence>
<keyword evidence="3" id="KW-1185">Reference proteome</keyword>
<evidence type="ECO:0000313" key="2">
    <source>
        <dbReference type="EMBL" id="GAA3178908.1"/>
    </source>
</evidence>
<keyword evidence="1" id="KW-0472">Membrane</keyword>